<dbReference type="Pfam" id="PF02969">
    <property type="entry name" value="TAF"/>
    <property type="match status" value="1"/>
</dbReference>
<evidence type="ECO:0000313" key="10">
    <source>
        <dbReference type="Proteomes" id="UP000193685"/>
    </source>
</evidence>
<dbReference type="Gene3D" id="1.25.40.770">
    <property type="entry name" value="TAF6, C-terminal HEAT repeat domain"/>
    <property type="match status" value="1"/>
</dbReference>
<dbReference type="InterPro" id="IPR016024">
    <property type="entry name" value="ARM-type_fold"/>
</dbReference>
<keyword evidence="3" id="KW-0805">Transcription regulation</keyword>
<dbReference type="GO" id="GO:0005669">
    <property type="term" value="C:transcription factor TFIID complex"/>
    <property type="evidence" value="ECO:0007669"/>
    <property type="project" value="InterPro"/>
</dbReference>
<evidence type="ECO:0000256" key="1">
    <source>
        <dbReference type="ARBA" id="ARBA00004123"/>
    </source>
</evidence>
<dbReference type="GO" id="GO:0006325">
    <property type="term" value="P:chromatin organization"/>
    <property type="evidence" value="ECO:0007669"/>
    <property type="project" value="UniProtKB-ARBA"/>
</dbReference>
<dbReference type="PANTHER" id="PTHR10221">
    <property type="entry name" value="TRANSCRIPTION INITIATION FACTOR TFIID SUBUNIT 6"/>
    <property type="match status" value="1"/>
</dbReference>
<dbReference type="FunFam" id="1.25.40.770:FF:000001">
    <property type="entry name" value="Transcription initiation factor TFIID subunit 6"/>
    <property type="match status" value="1"/>
</dbReference>
<comment type="subcellular location">
    <subcellularLocation>
        <location evidence="1">Nucleus</location>
    </subcellularLocation>
</comment>
<gene>
    <name evidence="9" type="ORF">BCR37DRAFT_193210</name>
</gene>
<dbReference type="InterPro" id="IPR009072">
    <property type="entry name" value="Histone-fold"/>
</dbReference>
<dbReference type="InterPro" id="IPR046344">
    <property type="entry name" value="TAF6_C_sf"/>
</dbReference>
<dbReference type="GO" id="GO:0046982">
    <property type="term" value="F:protein heterodimerization activity"/>
    <property type="evidence" value="ECO:0007669"/>
    <property type="project" value="InterPro"/>
</dbReference>
<dbReference type="SMART" id="SM00803">
    <property type="entry name" value="TAF"/>
    <property type="match status" value="1"/>
</dbReference>
<sequence length="421" mass="47209">MSVYNPESVRDVAESLGIPHVAEEVCRTLAQDVEYRIHAIIQEATKFMRHAKRTTLRVSDIDHALRALNVEPVYGFAAHNPIKYREAPIAAGQPPLYYVEDEEIEFEKLMQMPLPKVPREVAYTAHWLAVEGVQPAIPQNPAPQEVATQEETEAATTEVKPLVKHVLSKELLLYFERISKALLDEDNETMRQAALASLRSDPGLHQLLPYIIQFIAEKVTHNLRNLFVLETMMRVAAAVLENANLFVEPYIHGLIPSLLTCIVAKKLGSGTDDHYSLRDLAASILGALCDRFGESFTSLKPRVTKTLLRAFLDNKKPLTTQYGAIRGLTRMGPEVVRVLVLPNTKIYELVLQPELKEGKEEAKKCLEALQEAIETIAEEQVGQVAIPDDVRDVLNERVGVLLTDYVLAKQDDRLVRVLLST</sequence>
<dbReference type="GO" id="GO:0003743">
    <property type="term" value="F:translation initiation factor activity"/>
    <property type="evidence" value="ECO:0007669"/>
    <property type="project" value="UniProtKB-KW"/>
</dbReference>
<dbReference type="GO" id="GO:0051123">
    <property type="term" value="P:RNA polymerase II preinitiation complex assembly"/>
    <property type="evidence" value="ECO:0007669"/>
    <property type="project" value="TreeGrafter"/>
</dbReference>
<organism evidence="9 10">
    <name type="scientific">Protomyces lactucae-debilis</name>
    <dbReference type="NCBI Taxonomy" id="2754530"/>
    <lineage>
        <taxon>Eukaryota</taxon>
        <taxon>Fungi</taxon>
        <taxon>Dikarya</taxon>
        <taxon>Ascomycota</taxon>
        <taxon>Taphrinomycotina</taxon>
        <taxon>Taphrinomycetes</taxon>
        <taxon>Taphrinales</taxon>
        <taxon>Protomycetaceae</taxon>
        <taxon>Protomyces</taxon>
    </lineage>
</organism>
<dbReference type="STRING" id="56484.A0A1Y2EU48"/>
<evidence type="ECO:0000259" key="8">
    <source>
        <dbReference type="SMART" id="SM00803"/>
    </source>
</evidence>
<keyword evidence="9" id="KW-0396">Initiation factor</keyword>
<protein>
    <recommendedName>
        <fullName evidence="6">TBP-associated factor 6</fullName>
    </recommendedName>
    <alternativeName>
        <fullName evidence="7">Transcription initiation factor TFIID subunit 6</fullName>
    </alternativeName>
</protein>
<evidence type="ECO:0000256" key="7">
    <source>
        <dbReference type="ARBA" id="ARBA00093655"/>
    </source>
</evidence>
<name>A0A1Y2EU48_PROLT</name>
<dbReference type="CDD" id="cd08050">
    <property type="entry name" value="TAF6C"/>
    <property type="match status" value="1"/>
</dbReference>
<dbReference type="OrthoDB" id="361039at2759"/>
<keyword evidence="5" id="KW-0539">Nucleus</keyword>
<comment type="caution">
    <text evidence="9">The sequence shown here is derived from an EMBL/GenBank/DDBJ whole genome shotgun (WGS) entry which is preliminary data.</text>
</comment>
<dbReference type="GO" id="GO:0003713">
    <property type="term" value="F:transcription coactivator activity"/>
    <property type="evidence" value="ECO:0007669"/>
    <property type="project" value="TreeGrafter"/>
</dbReference>
<dbReference type="EMBL" id="MCFI01000027">
    <property type="protein sequence ID" value="ORY75090.1"/>
    <property type="molecule type" value="Genomic_DNA"/>
</dbReference>
<dbReference type="GO" id="GO:0046695">
    <property type="term" value="C:SLIK (SAGA-like) complex"/>
    <property type="evidence" value="ECO:0007669"/>
    <property type="project" value="InterPro"/>
</dbReference>
<dbReference type="AlphaFoldDB" id="A0A1Y2EU48"/>
<evidence type="ECO:0000256" key="6">
    <source>
        <dbReference type="ARBA" id="ARBA00076308"/>
    </source>
</evidence>
<dbReference type="FunFam" id="1.10.20.10:FF:000033">
    <property type="entry name" value="Transcription initiation factor TFIID complex subunit"/>
    <property type="match status" value="1"/>
</dbReference>
<dbReference type="SUPFAM" id="SSF48371">
    <property type="entry name" value="ARM repeat"/>
    <property type="match status" value="1"/>
</dbReference>
<dbReference type="InterPro" id="IPR004823">
    <property type="entry name" value="TAF_TATA-bd_Histone-like_dom"/>
</dbReference>
<dbReference type="Gene3D" id="1.10.20.10">
    <property type="entry name" value="Histone, subunit A"/>
    <property type="match status" value="1"/>
</dbReference>
<dbReference type="RefSeq" id="XP_040722202.1">
    <property type="nucleotide sequence ID" value="XM_040866314.1"/>
</dbReference>
<dbReference type="CDD" id="cd22931">
    <property type="entry name" value="HFD_TAF6"/>
    <property type="match status" value="1"/>
</dbReference>
<accession>A0A1Y2EU48</accession>
<dbReference type="GO" id="GO:0016251">
    <property type="term" value="F:RNA polymerase II general transcription initiation factor activity"/>
    <property type="evidence" value="ECO:0007669"/>
    <property type="project" value="InterPro"/>
</dbReference>
<dbReference type="PANTHER" id="PTHR10221:SF9">
    <property type="entry name" value="TRANSCRIPTION INITIATION FACTOR TFIID SUBUNIT 6"/>
    <property type="match status" value="1"/>
</dbReference>
<keyword evidence="9" id="KW-0648">Protein biosynthesis</keyword>
<keyword evidence="10" id="KW-1185">Reference proteome</keyword>
<dbReference type="InterPro" id="IPR037796">
    <property type="entry name" value="TAF6"/>
</dbReference>
<keyword evidence="4" id="KW-0804">Transcription</keyword>
<dbReference type="GeneID" id="63782913"/>
<dbReference type="GO" id="GO:0000124">
    <property type="term" value="C:SAGA complex"/>
    <property type="evidence" value="ECO:0007669"/>
    <property type="project" value="InterPro"/>
</dbReference>
<comment type="similarity">
    <text evidence="2">Belongs to the TAF6 family.</text>
</comment>
<dbReference type="SUPFAM" id="SSF47113">
    <property type="entry name" value="Histone-fold"/>
    <property type="match status" value="1"/>
</dbReference>
<evidence type="ECO:0000256" key="5">
    <source>
        <dbReference type="ARBA" id="ARBA00023242"/>
    </source>
</evidence>
<dbReference type="Proteomes" id="UP000193685">
    <property type="component" value="Unassembled WGS sequence"/>
</dbReference>
<evidence type="ECO:0000256" key="4">
    <source>
        <dbReference type="ARBA" id="ARBA00023163"/>
    </source>
</evidence>
<dbReference type="InterPro" id="IPR011442">
    <property type="entry name" value="TAF6_C"/>
</dbReference>
<evidence type="ECO:0000256" key="2">
    <source>
        <dbReference type="ARBA" id="ARBA00007688"/>
    </source>
</evidence>
<dbReference type="Pfam" id="PF07571">
    <property type="entry name" value="TAF6_C"/>
    <property type="match status" value="1"/>
</dbReference>
<feature type="domain" description="TATA box binding protein associated factor (TAF) histone-like fold" evidence="8">
    <location>
        <begin position="3"/>
        <end position="66"/>
    </location>
</feature>
<reference evidence="9 10" key="1">
    <citation type="submission" date="2016-07" db="EMBL/GenBank/DDBJ databases">
        <title>Pervasive Adenine N6-methylation of Active Genes in Fungi.</title>
        <authorList>
            <consortium name="DOE Joint Genome Institute"/>
            <person name="Mondo S.J."/>
            <person name="Dannebaum R.O."/>
            <person name="Kuo R.C."/>
            <person name="Labutti K."/>
            <person name="Haridas S."/>
            <person name="Kuo A."/>
            <person name="Salamov A."/>
            <person name="Ahrendt S.R."/>
            <person name="Lipzen A."/>
            <person name="Sullivan W."/>
            <person name="Andreopoulos W.B."/>
            <person name="Clum A."/>
            <person name="Lindquist E."/>
            <person name="Daum C."/>
            <person name="Ramamoorthy G.K."/>
            <person name="Gryganskyi A."/>
            <person name="Culley D."/>
            <person name="Magnuson J.K."/>
            <person name="James T.Y."/>
            <person name="O'Malley M.A."/>
            <person name="Stajich J.E."/>
            <person name="Spatafora J.W."/>
            <person name="Visel A."/>
            <person name="Grigoriev I.V."/>
        </authorList>
    </citation>
    <scope>NUCLEOTIDE SEQUENCE [LARGE SCALE GENOMIC DNA]</scope>
    <source>
        <strain evidence="9 10">12-1054</strain>
    </source>
</reference>
<proteinExistence type="inferred from homology"/>
<dbReference type="OMA" id="YFVQFIA"/>
<evidence type="ECO:0000256" key="3">
    <source>
        <dbReference type="ARBA" id="ARBA00023015"/>
    </source>
</evidence>
<evidence type="ECO:0000313" key="9">
    <source>
        <dbReference type="EMBL" id="ORY75090.1"/>
    </source>
</evidence>